<dbReference type="PROSITE" id="PS52004">
    <property type="entry name" value="KS3_2"/>
    <property type="match status" value="1"/>
</dbReference>
<dbReference type="SUPFAM" id="SSF53901">
    <property type="entry name" value="Thiolase-like"/>
    <property type="match status" value="1"/>
</dbReference>
<accession>A0ABW3MI62</accession>
<evidence type="ECO:0000256" key="1">
    <source>
        <dbReference type="ARBA" id="ARBA00022679"/>
    </source>
</evidence>
<evidence type="ECO:0000313" key="3">
    <source>
        <dbReference type="EMBL" id="MFD1049115.1"/>
    </source>
</evidence>
<comment type="caution">
    <text evidence="3">The sequence shown here is derived from an EMBL/GenBank/DDBJ whole genome shotgun (WGS) entry which is preliminary data.</text>
</comment>
<evidence type="ECO:0000259" key="2">
    <source>
        <dbReference type="PROSITE" id="PS52004"/>
    </source>
</evidence>
<dbReference type="InterPro" id="IPR032821">
    <property type="entry name" value="PKS_assoc"/>
</dbReference>
<dbReference type="PANTHER" id="PTHR43775:SF51">
    <property type="entry name" value="INACTIVE PHENOLPHTHIOCEROL SYNTHESIS POLYKETIDE SYNTHASE TYPE I PKS1-RELATED"/>
    <property type="match status" value="1"/>
</dbReference>
<name>A0ABW3MI62_9PSEU</name>
<proteinExistence type="predicted"/>
<dbReference type="InterPro" id="IPR014031">
    <property type="entry name" value="Ketoacyl_synth_C"/>
</dbReference>
<dbReference type="InterPro" id="IPR050091">
    <property type="entry name" value="PKS_NRPS_Biosynth_Enz"/>
</dbReference>
<keyword evidence="4" id="KW-1185">Reference proteome</keyword>
<sequence length="227" mass="23315">GTGWSEGVGVLVLARLSDAERLGYPVLAVVRGSAVNQDGASNGLTAPNGPSQQRVIRQALANAGLRPSDVDVVEAHGTGTTLGDPIEAQALIATYGQDRDRPLWLGSVKSNIGHAQAAAGVAGIIKMVMAMRHGVLPRTLHVDEPSSHVDWSAGAVELLTEQVDWVADGPRRAGVSSFGISGTNAHVIIETGPARPRPCLASPCVVSYGELVTLSNQGAPGVDPGVS</sequence>
<dbReference type="Pfam" id="PF16197">
    <property type="entry name" value="KAsynt_C_assoc"/>
    <property type="match status" value="1"/>
</dbReference>
<dbReference type="Pfam" id="PF02801">
    <property type="entry name" value="Ketoacyl-synt_C"/>
    <property type="match status" value="1"/>
</dbReference>
<dbReference type="CDD" id="cd00833">
    <property type="entry name" value="PKS"/>
    <property type="match status" value="1"/>
</dbReference>
<dbReference type="Gene3D" id="3.40.47.10">
    <property type="match status" value="1"/>
</dbReference>
<organism evidence="3 4">
    <name type="scientific">Kibdelosporangium lantanae</name>
    <dbReference type="NCBI Taxonomy" id="1497396"/>
    <lineage>
        <taxon>Bacteria</taxon>
        <taxon>Bacillati</taxon>
        <taxon>Actinomycetota</taxon>
        <taxon>Actinomycetes</taxon>
        <taxon>Pseudonocardiales</taxon>
        <taxon>Pseudonocardiaceae</taxon>
        <taxon>Kibdelosporangium</taxon>
    </lineage>
</organism>
<dbReference type="Proteomes" id="UP001597045">
    <property type="component" value="Unassembled WGS sequence"/>
</dbReference>
<dbReference type="InterPro" id="IPR016039">
    <property type="entry name" value="Thiolase-like"/>
</dbReference>
<dbReference type="SMART" id="SM00825">
    <property type="entry name" value="PKS_KS"/>
    <property type="match status" value="1"/>
</dbReference>
<dbReference type="InterPro" id="IPR020841">
    <property type="entry name" value="PKS_Beta-ketoAc_synthase_dom"/>
</dbReference>
<feature type="domain" description="Ketosynthase family 3 (KS3)" evidence="2">
    <location>
        <begin position="1"/>
        <end position="191"/>
    </location>
</feature>
<dbReference type="EMBL" id="JBHTIS010001988">
    <property type="protein sequence ID" value="MFD1049115.1"/>
    <property type="molecule type" value="Genomic_DNA"/>
</dbReference>
<gene>
    <name evidence="3" type="ORF">ACFQ1S_28055</name>
</gene>
<dbReference type="PANTHER" id="PTHR43775">
    <property type="entry name" value="FATTY ACID SYNTHASE"/>
    <property type="match status" value="1"/>
</dbReference>
<reference evidence="4" key="1">
    <citation type="journal article" date="2019" name="Int. J. Syst. Evol. Microbiol.">
        <title>The Global Catalogue of Microorganisms (GCM) 10K type strain sequencing project: providing services to taxonomists for standard genome sequencing and annotation.</title>
        <authorList>
            <consortium name="The Broad Institute Genomics Platform"/>
            <consortium name="The Broad Institute Genome Sequencing Center for Infectious Disease"/>
            <person name="Wu L."/>
            <person name="Ma J."/>
        </authorList>
    </citation>
    <scope>NUCLEOTIDE SEQUENCE [LARGE SCALE GENOMIC DNA]</scope>
    <source>
        <strain evidence="4">JCM 31486</strain>
    </source>
</reference>
<protein>
    <submittedName>
        <fullName evidence="3">Ketoacyl-synthetase C-terminal extension domain-containing protein</fullName>
    </submittedName>
</protein>
<feature type="non-terminal residue" evidence="3">
    <location>
        <position position="1"/>
    </location>
</feature>
<keyword evidence="1" id="KW-0808">Transferase</keyword>
<evidence type="ECO:0000313" key="4">
    <source>
        <dbReference type="Proteomes" id="UP001597045"/>
    </source>
</evidence>